<feature type="transmembrane region" description="Helical" evidence="7">
    <location>
        <begin position="50"/>
        <end position="75"/>
    </location>
</feature>
<dbReference type="GO" id="GO:0043190">
    <property type="term" value="C:ATP-binding cassette (ABC) transporter complex"/>
    <property type="evidence" value="ECO:0007669"/>
    <property type="project" value="InterPro"/>
</dbReference>
<keyword evidence="5 7" id="KW-0472">Membrane</keyword>
<dbReference type="PANTHER" id="PTHR30477">
    <property type="entry name" value="ABC-TRANSPORTER METAL-BINDING PROTEIN"/>
    <property type="match status" value="1"/>
</dbReference>
<evidence type="ECO:0000256" key="1">
    <source>
        <dbReference type="ARBA" id="ARBA00004141"/>
    </source>
</evidence>
<evidence type="ECO:0000256" key="7">
    <source>
        <dbReference type="SAM" id="Phobius"/>
    </source>
</evidence>
<evidence type="ECO:0000256" key="4">
    <source>
        <dbReference type="ARBA" id="ARBA00022989"/>
    </source>
</evidence>
<evidence type="ECO:0000256" key="6">
    <source>
        <dbReference type="RuleBase" id="RU003943"/>
    </source>
</evidence>
<dbReference type="InterPro" id="IPR037294">
    <property type="entry name" value="ABC_BtuC-like"/>
</dbReference>
<feature type="transmembrane region" description="Helical" evidence="7">
    <location>
        <begin position="128"/>
        <end position="147"/>
    </location>
</feature>
<accession>E0NL02</accession>
<gene>
    <name evidence="8" type="ORF">HMPREF9225_0841</name>
</gene>
<dbReference type="GO" id="GO:0010043">
    <property type="term" value="P:response to zinc ion"/>
    <property type="evidence" value="ECO:0007669"/>
    <property type="project" value="TreeGrafter"/>
</dbReference>
<evidence type="ECO:0000313" key="8">
    <source>
        <dbReference type="EMBL" id="EFM25505.1"/>
    </source>
</evidence>
<dbReference type="OrthoDB" id="9798540at2"/>
<dbReference type="STRING" id="862517.HMPREF9225_0841"/>
<evidence type="ECO:0000256" key="5">
    <source>
        <dbReference type="ARBA" id="ARBA00023136"/>
    </source>
</evidence>
<evidence type="ECO:0000256" key="3">
    <source>
        <dbReference type="ARBA" id="ARBA00022692"/>
    </source>
</evidence>
<feature type="transmembrane region" description="Helical" evidence="7">
    <location>
        <begin position="87"/>
        <end position="108"/>
    </location>
</feature>
<dbReference type="Pfam" id="PF00950">
    <property type="entry name" value="ABC-3"/>
    <property type="match status" value="1"/>
</dbReference>
<dbReference type="RefSeq" id="WP_008901656.1">
    <property type="nucleotide sequence ID" value="NZ_GL397071.1"/>
</dbReference>
<feature type="transmembrane region" description="Helical" evidence="7">
    <location>
        <begin position="242"/>
        <end position="261"/>
    </location>
</feature>
<name>E0NL02_9FIRM</name>
<evidence type="ECO:0000313" key="9">
    <source>
        <dbReference type="Proteomes" id="UP000003280"/>
    </source>
</evidence>
<organism evidence="8 9">
    <name type="scientific">Peptoniphilus duerdenii ATCC BAA-1640</name>
    <dbReference type="NCBI Taxonomy" id="862517"/>
    <lineage>
        <taxon>Bacteria</taxon>
        <taxon>Bacillati</taxon>
        <taxon>Bacillota</taxon>
        <taxon>Tissierellia</taxon>
        <taxon>Tissierellales</taxon>
        <taxon>Peptoniphilaceae</taxon>
        <taxon>Peptoniphilus</taxon>
    </lineage>
</organism>
<comment type="similarity">
    <text evidence="2 6">Belongs to the ABC-3 integral membrane protein family.</text>
</comment>
<keyword evidence="4 7" id="KW-1133">Transmembrane helix</keyword>
<comment type="caution">
    <text evidence="8">The sequence shown here is derived from an EMBL/GenBank/DDBJ whole genome shotgun (WGS) entry which is preliminary data.</text>
</comment>
<dbReference type="Proteomes" id="UP000003280">
    <property type="component" value="Unassembled WGS sequence"/>
</dbReference>
<evidence type="ECO:0000256" key="2">
    <source>
        <dbReference type="ARBA" id="ARBA00008034"/>
    </source>
</evidence>
<keyword evidence="9" id="KW-1185">Reference proteome</keyword>
<reference evidence="8 9" key="1">
    <citation type="submission" date="2010-07" db="EMBL/GenBank/DDBJ databases">
        <authorList>
            <person name="Muzny D."/>
            <person name="Qin X."/>
            <person name="Deng J."/>
            <person name="Jiang H."/>
            <person name="Liu Y."/>
            <person name="Qu J."/>
            <person name="Song X.-Z."/>
            <person name="Zhang L."/>
            <person name="Thornton R."/>
            <person name="Coyle M."/>
            <person name="Francisco L."/>
            <person name="Jackson L."/>
            <person name="Javaid M."/>
            <person name="Korchina V."/>
            <person name="Kovar C."/>
            <person name="Mata R."/>
            <person name="Mathew T."/>
            <person name="Ngo R."/>
            <person name="Nguyen L."/>
            <person name="Nguyen N."/>
            <person name="Okwuonu G."/>
            <person name="Ongeri F."/>
            <person name="Pham C."/>
            <person name="Simmons D."/>
            <person name="Wilczek-Boney K."/>
            <person name="Hale W."/>
            <person name="Jakkamsetti A."/>
            <person name="Pham P."/>
            <person name="Ruth R."/>
            <person name="San Lucas F."/>
            <person name="Warren J."/>
            <person name="Zhang J."/>
            <person name="Zhao Z."/>
            <person name="Zhou C."/>
            <person name="Zhu D."/>
            <person name="Lee S."/>
            <person name="Bess C."/>
            <person name="Blankenburg K."/>
            <person name="Forbes L."/>
            <person name="Fu Q."/>
            <person name="Gubbala S."/>
            <person name="Hirani K."/>
            <person name="Jayaseelan J.C."/>
            <person name="Lara F."/>
            <person name="Munidasa M."/>
            <person name="Palculict T."/>
            <person name="Patil S."/>
            <person name="Pu L.-L."/>
            <person name="Saada N."/>
            <person name="Tang L."/>
            <person name="Weissenberger G."/>
            <person name="Zhu Y."/>
            <person name="Hemphill L."/>
            <person name="Shang Y."/>
            <person name="Youmans B."/>
            <person name="Ayvaz T."/>
            <person name="Ross M."/>
            <person name="Santibanez J."/>
            <person name="Aqrawi P."/>
            <person name="Gross S."/>
            <person name="Joshi V."/>
            <person name="Fowler G."/>
            <person name="Nazareth L."/>
            <person name="Reid J."/>
            <person name="Worley K."/>
            <person name="Petrosino J."/>
            <person name="Highlander S."/>
            <person name="Gibbs R."/>
        </authorList>
    </citation>
    <scope>NUCLEOTIDE SEQUENCE [LARGE SCALE GENOMIC DNA]</scope>
    <source>
        <strain evidence="8 9">ATCC BAA-1640</strain>
    </source>
</reference>
<protein>
    <submittedName>
        <fullName evidence="8">ABC 3 transport family protein</fullName>
    </submittedName>
</protein>
<comment type="subcellular location">
    <subcellularLocation>
        <location evidence="6">Cell membrane</location>
        <topology evidence="6">Multi-pass membrane protein</topology>
    </subcellularLocation>
    <subcellularLocation>
        <location evidence="1">Membrane</location>
        <topology evidence="1">Multi-pass membrane protein</topology>
    </subcellularLocation>
</comment>
<dbReference type="EMBL" id="AEEH01000033">
    <property type="protein sequence ID" value="EFM25505.1"/>
    <property type="molecule type" value="Genomic_DNA"/>
</dbReference>
<dbReference type="SUPFAM" id="SSF81345">
    <property type="entry name" value="ABC transporter involved in vitamin B12 uptake, BtuC"/>
    <property type="match status" value="1"/>
</dbReference>
<keyword evidence="3 6" id="KW-0812">Transmembrane</keyword>
<dbReference type="GO" id="GO:0055085">
    <property type="term" value="P:transmembrane transport"/>
    <property type="evidence" value="ECO:0007669"/>
    <property type="project" value="InterPro"/>
</dbReference>
<feature type="transmembrane region" description="Helical" evidence="7">
    <location>
        <begin position="168"/>
        <end position="184"/>
    </location>
</feature>
<feature type="transmembrane region" description="Helical" evidence="7">
    <location>
        <begin position="190"/>
        <end position="208"/>
    </location>
</feature>
<dbReference type="PANTHER" id="PTHR30477:SF0">
    <property type="entry name" value="METAL TRANSPORT SYSTEM MEMBRANE PROTEIN TM_0125-RELATED"/>
    <property type="match status" value="1"/>
</dbReference>
<feature type="transmembrane region" description="Helical" evidence="7">
    <location>
        <begin position="215"/>
        <end position="236"/>
    </location>
</feature>
<dbReference type="AlphaFoldDB" id="E0NL02"/>
<dbReference type="eggNOG" id="COG1108">
    <property type="taxonomic scope" value="Bacteria"/>
</dbReference>
<feature type="transmembrane region" description="Helical" evidence="7">
    <location>
        <begin position="12"/>
        <end position="30"/>
    </location>
</feature>
<keyword evidence="6" id="KW-0813">Transport</keyword>
<dbReference type="HOGENOM" id="CLU_028808_3_1_9"/>
<sequence length="272" mass="29112">MLEFDFMRRALLAGLMLSIMIPLIGVVMVNRKTSMIGDALSHTSLAGVGLGLILGLDPVIGAVFICIVAAFLIEIIRKKFPQYGDMAVAVIMSTGLGFAAVLSDFAPGGNTFESYLFGSISAVTEQDLIFIGIVFVLVLYLSIRYYGALLDIAINENLARLAGVNVRYINSIITLLTAITIALACKIVGALLVASLIVLPVATTLMVSRSYKTTVLLSVLLGVIYTMVGIIISYYYDIRPGGSIVINSVIGMMVMGIINLSRRKSSVSLTKN</sequence>
<dbReference type="InterPro" id="IPR001626">
    <property type="entry name" value="ABC_TroCD"/>
</dbReference>
<dbReference type="Gene3D" id="1.10.3470.10">
    <property type="entry name" value="ABC transporter involved in vitamin B12 uptake, BtuC"/>
    <property type="match status" value="1"/>
</dbReference>
<proteinExistence type="inferred from homology"/>